<gene>
    <name evidence="2" type="ORF">KCQ71_18835</name>
</gene>
<proteinExistence type="predicted"/>
<dbReference type="RefSeq" id="WP_223408797.1">
    <property type="nucleotide sequence ID" value="NZ_JAGSHT010000018.1"/>
</dbReference>
<keyword evidence="3" id="KW-1185">Reference proteome</keyword>
<accession>A0ABS7SD74</accession>
<evidence type="ECO:0000313" key="2">
    <source>
        <dbReference type="EMBL" id="MBZ2198217.1"/>
    </source>
</evidence>
<sequence>MSTTEEILDAVPMDQIAARLGVDRATAERATRAALPTLLAGMNANAADPAGARSLAGAISTHDASLVDGGVDLDQVDTDDGAKIVRNVFGQNTDAVVNTLAKADSGAEGSGGGLGDLLPKLLPILAPIVLSFLAKKFGQGGGTGTDAESGGGIGDILGGLLGGAAGGAAGSGSAGGGLGDILGGVLGGGSGTGSGPGESSGGLGDLLGGLLGGGKR</sequence>
<reference evidence="2 3" key="1">
    <citation type="submission" date="2021-04" db="EMBL/GenBank/DDBJ databases">
        <title>Ruania sp. nov., isolated from sandy soil of mangrove forest.</title>
        <authorList>
            <person name="Ge X."/>
            <person name="Huang R."/>
            <person name="Liu W."/>
        </authorList>
    </citation>
    <scope>NUCLEOTIDE SEQUENCE [LARGE SCALE GENOMIC DNA]</scope>
    <source>
        <strain evidence="2 3">N2-46</strain>
    </source>
</reference>
<protein>
    <submittedName>
        <fullName evidence="2">DUF937 domain-containing protein</fullName>
    </submittedName>
</protein>
<evidence type="ECO:0000313" key="3">
    <source>
        <dbReference type="Proteomes" id="UP000826651"/>
    </source>
</evidence>
<dbReference type="InterPro" id="IPR009282">
    <property type="entry name" value="DUF937"/>
</dbReference>
<dbReference type="Pfam" id="PF06078">
    <property type="entry name" value="DUF937"/>
    <property type="match status" value="1"/>
</dbReference>
<comment type="caution">
    <text evidence="2">The sequence shown here is derived from an EMBL/GenBank/DDBJ whole genome shotgun (WGS) entry which is preliminary data.</text>
</comment>
<name>A0ABS7SD74_9MICO</name>
<evidence type="ECO:0000256" key="1">
    <source>
        <dbReference type="SAM" id="MobiDB-lite"/>
    </source>
</evidence>
<organism evidence="2 3">
    <name type="scientific">Occultella gossypii</name>
    <dbReference type="NCBI Taxonomy" id="2800820"/>
    <lineage>
        <taxon>Bacteria</taxon>
        <taxon>Bacillati</taxon>
        <taxon>Actinomycetota</taxon>
        <taxon>Actinomycetes</taxon>
        <taxon>Micrococcales</taxon>
        <taxon>Ruaniaceae</taxon>
        <taxon>Occultella</taxon>
    </lineage>
</organism>
<dbReference type="EMBL" id="JAGSHT010000018">
    <property type="protein sequence ID" value="MBZ2198217.1"/>
    <property type="molecule type" value="Genomic_DNA"/>
</dbReference>
<feature type="region of interest" description="Disordered" evidence="1">
    <location>
        <begin position="189"/>
        <end position="216"/>
    </location>
</feature>
<dbReference type="Proteomes" id="UP000826651">
    <property type="component" value="Unassembled WGS sequence"/>
</dbReference>